<keyword evidence="3" id="KW-1185">Reference proteome</keyword>
<name>A0A1V0N2T8_9ARCH</name>
<evidence type="ECO:0000313" key="2">
    <source>
        <dbReference type="EMBL" id="ARD84415.1"/>
    </source>
</evidence>
<dbReference type="InterPro" id="IPR027417">
    <property type="entry name" value="P-loop_NTPase"/>
</dbReference>
<reference evidence="2 3" key="1">
    <citation type="submission" date="2011-10" db="EMBL/GenBank/DDBJ databases">
        <title>Metabolic and evolutionary patterns in the extreme acidophile Ferroplasma acidiphilum.</title>
        <authorList>
            <person name="Golyshina O.V."/>
            <person name="Kozyavkin S.A."/>
            <person name="Tatusov R.L."/>
            <person name="Slesarev A.I."/>
            <person name="Golyshin P.N."/>
        </authorList>
    </citation>
    <scope>NUCLEOTIDE SEQUENCE [LARGE SCALE GENOMIC DNA]</scope>
    <source>
        <strain evidence="3">Y</strain>
    </source>
</reference>
<dbReference type="Proteomes" id="UP000192050">
    <property type="component" value="Chromosome"/>
</dbReference>
<feature type="domain" description="AAA" evidence="1">
    <location>
        <begin position="3"/>
        <end position="197"/>
    </location>
</feature>
<protein>
    <submittedName>
        <fullName evidence="2">Regulatory protein</fullName>
    </submittedName>
</protein>
<dbReference type="AlphaFoldDB" id="A0A1V0N2T8"/>
<dbReference type="Pfam" id="PF13614">
    <property type="entry name" value="AAA_31"/>
    <property type="match status" value="1"/>
</dbReference>
<dbReference type="InterPro" id="IPR025669">
    <property type="entry name" value="AAA_dom"/>
</dbReference>
<dbReference type="OrthoDB" id="36110at2157"/>
<dbReference type="RefSeq" id="WP_009887557.1">
    <property type="nucleotide sequence ID" value="NZ_CP015363.1"/>
</dbReference>
<dbReference type="Gene3D" id="3.40.50.300">
    <property type="entry name" value="P-loop containing nucleotide triphosphate hydrolases"/>
    <property type="match status" value="1"/>
</dbReference>
<gene>
    <name evidence="2" type="ORF">FAD_0501</name>
</gene>
<dbReference type="InterPro" id="IPR050678">
    <property type="entry name" value="DNA_Partitioning_ATPase"/>
</dbReference>
<dbReference type="PANTHER" id="PTHR13696:SF52">
    <property type="entry name" value="PARA FAMILY PROTEIN CT_582"/>
    <property type="match status" value="1"/>
</dbReference>
<accession>A0A1V0N2T8</accession>
<evidence type="ECO:0000313" key="3">
    <source>
        <dbReference type="Proteomes" id="UP000192050"/>
    </source>
</evidence>
<organism evidence="2 3">
    <name type="scientific">Ferroplasma acidiphilum</name>
    <dbReference type="NCBI Taxonomy" id="74969"/>
    <lineage>
        <taxon>Archaea</taxon>
        <taxon>Methanobacteriati</taxon>
        <taxon>Thermoplasmatota</taxon>
        <taxon>Thermoplasmata</taxon>
        <taxon>Thermoplasmatales</taxon>
        <taxon>Ferroplasmaceae</taxon>
        <taxon>Ferroplasma</taxon>
    </lineage>
</organism>
<dbReference type="PANTHER" id="PTHR13696">
    <property type="entry name" value="P-LOOP CONTAINING NUCLEOSIDE TRIPHOSPHATE HYDROLASE"/>
    <property type="match status" value="1"/>
</dbReference>
<dbReference type="SUPFAM" id="SSF52540">
    <property type="entry name" value="P-loop containing nucleoside triphosphate hydrolases"/>
    <property type="match status" value="1"/>
</dbReference>
<dbReference type="KEGG" id="fai:FAD_0501"/>
<dbReference type="EMBL" id="CP015363">
    <property type="protein sequence ID" value="ARD84415.1"/>
    <property type="molecule type" value="Genomic_DNA"/>
</dbReference>
<dbReference type="STRING" id="74969.FAD_0501"/>
<dbReference type="GeneID" id="16025704"/>
<dbReference type="CDD" id="cd02042">
    <property type="entry name" value="ParAB_family"/>
    <property type="match status" value="1"/>
</dbReference>
<evidence type="ECO:0000259" key="1">
    <source>
        <dbReference type="Pfam" id="PF13614"/>
    </source>
</evidence>
<sequence length="285" mass="32141">MTHIISIINLKGGVGKTQTSIAVSEFLATNYAKKVLIIDLDPQTNATVSLMDENLWLEHDKKGNTIFQLFSDKVYNTELFNVESSIVKNVSNIGSGIKNLDLLPSSLRLIDIQDKLPLVSNSGYFVRTPITILKEAVSSIIKNYDYVIIDCPPNLGLITLSGIFISDYYLIPTIPDILSTYGIPQILTRINAFKEDAGINIKPLGILISMFRANNRLHKSIIDSLKYRERRGDYPRIFDTYIPLSIKISEAAEFQSSVKTLGQKYGYDLYNSYNRLVEEVIKYVE</sequence>
<proteinExistence type="predicted"/>